<reference evidence="5" key="1">
    <citation type="submission" date="2020-09" db="EMBL/GenBank/DDBJ databases">
        <title>Pelagicoccus enzymogenes sp. nov. with an EPS production, isolated from marine sediment.</title>
        <authorList>
            <person name="Feng X."/>
        </authorList>
    </citation>
    <scope>NUCLEOTIDE SEQUENCE</scope>
    <source>
        <strain evidence="5">NFK12</strain>
    </source>
</reference>
<dbReference type="InterPro" id="IPR001296">
    <property type="entry name" value="Glyco_trans_1"/>
</dbReference>
<dbReference type="Pfam" id="PF13439">
    <property type="entry name" value="Glyco_transf_4"/>
    <property type="match status" value="1"/>
</dbReference>
<accession>A0A927FCA2</accession>
<sequence length="395" mass="43884">MHASAKSHSQILAQLTPSPKSSHTINSQPLNIAILQDHLRNGGTEQQTLAIARGLANAGHHVHLVVFRRGGSLDPQANQSSPFTLHYLNQGLLKTDWFAPGLKKLLARLAPDVVLPMGRMANCHAGLLAHDKRRPYKLLATFRTGRAVPYLYRHALKHADHLVANSQEALRRLASEYRIHRPDTSSVIYNGCIRDFETQIPNVESGLAPRSPNQVPPPLHLVSVSMFRPQKQQIRLVRICSQLPDTLDWKLTLAGDGPTRDACQAEAQKLRIADRIHFPGLLKDPRSLYFDADIAVHTSDQESLPNFLVEAQMSGLPVIAYDVNGVSETFVDNESGYLIPHRDETAFLEALQKLAHDPALRLQFGDAARLHARKNFSLKSQTTAYIRLLNSLTAS</sequence>
<dbReference type="Pfam" id="PF00534">
    <property type="entry name" value="Glycos_transf_1"/>
    <property type="match status" value="1"/>
</dbReference>
<keyword evidence="6" id="KW-1185">Reference proteome</keyword>
<evidence type="ECO:0000313" key="5">
    <source>
        <dbReference type="EMBL" id="MBD5782377.1"/>
    </source>
</evidence>
<evidence type="ECO:0000256" key="1">
    <source>
        <dbReference type="ARBA" id="ARBA00022676"/>
    </source>
</evidence>
<dbReference type="PANTHER" id="PTHR12526">
    <property type="entry name" value="GLYCOSYLTRANSFERASE"/>
    <property type="match status" value="1"/>
</dbReference>
<comment type="caution">
    <text evidence="5">The sequence shown here is derived from an EMBL/GenBank/DDBJ whole genome shotgun (WGS) entry which is preliminary data.</text>
</comment>
<dbReference type="AlphaFoldDB" id="A0A927FCA2"/>
<dbReference type="EMBL" id="JACYFG010000061">
    <property type="protein sequence ID" value="MBD5782377.1"/>
    <property type="molecule type" value="Genomic_DNA"/>
</dbReference>
<keyword evidence="2" id="KW-0808">Transferase</keyword>
<evidence type="ECO:0000313" key="6">
    <source>
        <dbReference type="Proteomes" id="UP000622317"/>
    </source>
</evidence>
<dbReference type="Gene3D" id="3.40.50.2000">
    <property type="entry name" value="Glycogen Phosphorylase B"/>
    <property type="match status" value="2"/>
</dbReference>
<feature type="domain" description="Glycosyl transferase family 1" evidence="3">
    <location>
        <begin position="220"/>
        <end position="369"/>
    </location>
</feature>
<organism evidence="5 6">
    <name type="scientific">Pelagicoccus enzymogenes</name>
    <dbReference type="NCBI Taxonomy" id="2773457"/>
    <lineage>
        <taxon>Bacteria</taxon>
        <taxon>Pseudomonadati</taxon>
        <taxon>Verrucomicrobiota</taxon>
        <taxon>Opitutia</taxon>
        <taxon>Puniceicoccales</taxon>
        <taxon>Pelagicoccaceae</taxon>
        <taxon>Pelagicoccus</taxon>
    </lineage>
</organism>
<dbReference type="GO" id="GO:0016757">
    <property type="term" value="F:glycosyltransferase activity"/>
    <property type="evidence" value="ECO:0007669"/>
    <property type="project" value="UniProtKB-KW"/>
</dbReference>
<dbReference type="PANTHER" id="PTHR12526:SF510">
    <property type="entry name" value="D-INOSITOL 3-PHOSPHATE GLYCOSYLTRANSFERASE"/>
    <property type="match status" value="1"/>
</dbReference>
<name>A0A927FCA2_9BACT</name>
<dbReference type="Proteomes" id="UP000622317">
    <property type="component" value="Unassembled WGS sequence"/>
</dbReference>
<keyword evidence="1" id="KW-0328">Glycosyltransferase</keyword>
<dbReference type="InterPro" id="IPR028098">
    <property type="entry name" value="Glyco_trans_4-like_N"/>
</dbReference>
<dbReference type="SUPFAM" id="SSF53756">
    <property type="entry name" value="UDP-Glycosyltransferase/glycogen phosphorylase"/>
    <property type="match status" value="1"/>
</dbReference>
<evidence type="ECO:0000259" key="3">
    <source>
        <dbReference type="Pfam" id="PF00534"/>
    </source>
</evidence>
<dbReference type="CDD" id="cd03811">
    <property type="entry name" value="GT4_GT28_WabH-like"/>
    <property type="match status" value="1"/>
</dbReference>
<evidence type="ECO:0000259" key="4">
    <source>
        <dbReference type="Pfam" id="PF13439"/>
    </source>
</evidence>
<gene>
    <name evidence="5" type="ORF">IEN85_22955</name>
</gene>
<protein>
    <submittedName>
        <fullName evidence="5">Glycosyltransferase</fullName>
    </submittedName>
</protein>
<dbReference type="RefSeq" id="WP_191619462.1">
    <property type="nucleotide sequence ID" value="NZ_JACYFG010000061.1"/>
</dbReference>
<feature type="domain" description="Glycosyltransferase subfamily 4-like N-terminal" evidence="4">
    <location>
        <begin position="42"/>
        <end position="191"/>
    </location>
</feature>
<evidence type="ECO:0000256" key="2">
    <source>
        <dbReference type="ARBA" id="ARBA00022679"/>
    </source>
</evidence>
<proteinExistence type="predicted"/>